<protein>
    <submittedName>
        <fullName evidence="1">Uncharacterized protein</fullName>
    </submittedName>
</protein>
<organism evidence="1">
    <name type="scientific">hydrothermal vent metagenome</name>
    <dbReference type="NCBI Taxonomy" id="652676"/>
    <lineage>
        <taxon>unclassified sequences</taxon>
        <taxon>metagenomes</taxon>
        <taxon>ecological metagenomes</taxon>
    </lineage>
</organism>
<reference evidence="1" key="1">
    <citation type="submission" date="2018-06" db="EMBL/GenBank/DDBJ databases">
        <authorList>
            <person name="Zhirakovskaya E."/>
        </authorList>
    </citation>
    <scope>NUCLEOTIDE SEQUENCE</scope>
</reference>
<name>A0A3B0SD57_9ZZZZ</name>
<proteinExistence type="predicted"/>
<gene>
    <name evidence="1" type="ORF">MNBD_ALPHA06-215</name>
</gene>
<accession>A0A3B0SD57</accession>
<evidence type="ECO:0000313" key="1">
    <source>
        <dbReference type="EMBL" id="VAV94273.1"/>
    </source>
</evidence>
<dbReference type="AlphaFoldDB" id="A0A3B0SD57"/>
<dbReference type="EMBL" id="UOEE01000180">
    <property type="protein sequence ID" value="VAV94273.1"/>
    <property type="molecule type" value="Genomic_DNA"/>
</dbReference>
<sequence>MARFYRISIALAGCLLLAFPVQAAPLSQRDQDIIQAAAIYTSLAFSISNRQARRKKLPLSEDEYKRLDQVLPPRFQACLEGGFAVAFPKPADAQTLRLLMQSVVDSQVPEPANASLVLPGFVATNQWCTSRIPLWTSVILN</sequence>